<comment type="caution">
    <text evidence="1">The sequence shown here is derived from an EMBL/GenBank/DDBJ whole genome shotgun (WGS) entry which is preliminary data.</text>
</comment>
<dbReference type="InterPro" id="IPR027854">
    <property type="entry name" value="STMP1"/>
</dbReference>
<dbReference type="PANTHER" id="PTHR33528:SF14">
    <property type="entry name" value="SOLUTE CARRIER FAMILY 35 MEMBER A4"/>
    <property type="match status" value="1"/>
</dbReference>
<evidence type="ECO:0000313" key="1">
    <source>
        <dbReference type="EMBL" id="KAK2983041.1"/>
    </source>
</evidence>
<dbReference type="Pfam" id="PF15054">
    <property type="entry name" value="DUF4535"/>
    <property type="match status" value="1"/>
</dbReference>
<dbReference type="PANTHER" id="PTHR33528">
    <property type="entry name" value="OS07G0239500 PROTEIN"/>
    <property type="match status" value="1"/>
</dbReference>
<dbReference type="Proteomes" id="UP001187471">
    <property type="component" value="Unassembled WGS sequence"/>
</dbReference>
<gene>
    <name evidence="1" type="ORF">RJ640_001143</name>
</gene>
<protein>
    <submittedName>
        <fullName evidence="1">Uncharacterized protein</fullName>
    </submittedName>
</protein>
<dbReference type="EMBL" id="JAVXUO010001363">
    <property type="protein sequence ID" value="KAK2983041.1"/>
    <property type="molecule type" value="Genomic_DNA"/>
</dbReference>
<dbReference type="AlphaFoldDB" id="A0AA88UI78"/>
<accession>A0AA88UI78</accession>
<name>A0AA88UI78_9ASTE</name>
<evidence type="ECO:0000313" key="2">
    <source>
        <dbReference type="Proteomes" id="UP001187471"/>
    </source>
</evidence>
<organism evidence="1 2">
    <name type="scientific">Escallonia rubra</name>
    <dbReference type="NCBI Taxonomy" id="112253"/>
    <lineage>
        <taxon>Eukaryota</taxon>
        <taxon>Viridiplantae</taxon>
        <taxon>Streptophyta</taxon>
        <taxon>Embryophyta</taxon>
        <taxon>Tracheophyta</taxon>
        <taxon>Spermatophyta</taxon>
        <taxon>Magnoliopsida</taxon>
        <taxon>eudicotyledons</taxon>
        <taxon>Gunneridae</taxon>
        <taxon>Pentapetalae</taxon>
        <taxon>asterids</taxon>
        <taxon>campanulids</taxon>
        <taxon>Escalloniales</taxon>
        <taxon>Escalloniaceae</taxon>
        <taxon>Escallonia</taxon>
    </lineage>
</organism>
<sequence>MDEGERDGDTPNQKQMIMYTCKGSMNEGSVGGQALEGVLLWVARIIRTRFTFVLGIFFGVYAAQDYNVPNIHRLFNTGILIAKHCEENYRKPKGKDEADS</sequence>
<reference evidence="1" key="1">
    <citation type="submission" date="2022-12" db="EMBL/GenBank/DDBJ databases">
        <title>Draft genome assemblies for two species of Escallonia (Escalloniales).</title>
        <authorList>
            <person name="Chanderbali A."/>
            <person name="Dervinis C."/>
            <person name="Anghel I."/>
            <person name="Soltis D."/>
            <person name="Soltis P."/>
            <person name="Zapata F."/>
        </authorList>
    </citation>
    <scope>NUCLEOTIDE SEQUENCE</scope>
    <source>
        <strain evidence="1">UCBG92.1500</strain>
        <tissue evidence="1">Leaf</tissue>
    </source>
</reference>
<proteinExistence type="predicted"/>
<keyword evidence="2" id="KW-1185">Reference proteome</keyword>